<dbReference type="CDD" id="cd04332">
    <property type="entry name" value="YbaK_like"/>
    <property type="match status" value="1"/>
</dbReference>
<dbReference type="STRING" id="1001585.MDS_4048"/>
<dbReference type="EMBL" id="CP027657">
    <property type="protein sequence ID" value="AVO52248.1"/>
    <property type="molecule type" value="Genomic_DNA"/>
</dbReference>
<evidence type="ECO:0000313" key="2">
    <source>
        <dbReference type="EMBL" id="AVO52248.1"/>
    </source>
</evidence>
<protein>
    <recommendedName>
        <fullName evidence="1">YbaK/aminoacyl-tRNA synthetase-associated domain-containing protein</fullName>
    </recommendedName>
</protein>
<dbReference type="InterPro" id="IPR036754">
    <property type="entry name" value="YbaK/aa-tRNA-synt-asso_dom_sf"/>
</dbReference>
<gene>
    <name evidence="2" type="ORF">C7A17_05560</name>
</gene>
<dbReference type="Gene3D" id="3.90.960.10">
    <property type="entry name" value="YbaK/aminoacyl-tRNA synthetase-associated domain"/>
    <property type="match status" value="1"/>
</dbReference>
<dbReference type="SUPFAM" id="SSF55826">
    <property type="entry name" value="YbaK/ProRS associated domain"/>
    <property type="match status" value="1"/>
</dbReference>
<dbReference type="RefSeq" id="WP_106737080.1">
    <property type="nucleotide sequence ID" value="NZ_CP027657.1"/>
</dbReference>
<dbReference type="Pfam" id="PF04073">
    <property type="entry name" value="tRNA_edit"/>
    <property type="match status" value="1"/>
</dbReference>
<reference evidence="2 3" key="1">
    <citation type="submission" date="2018-03" db="EMBL/GenBank/DDBJ databases">
        <title>Complete genome sequence and methylome analysis of Pseudomonas mendocina NEB 698.</title>
        <authorList>
            <person name="Morgan R.D."/>
        </authorList>
    </citation>
    <scope>NUCLEOTIDE SEQUENCE [LARGE SCALE GENOMIC DNA]</scope>
    <source>
        <strain evidence="2 3">NEB698</strain>
    </source>
</reference>
<dbReference type="Proteomes" id="UP000238327">
    <property type="component" value="Chromosome"/>
</dbReference>
<evidence type="ECO:0000259" key="1">
    <source>
        <dbReference type="Pfam" id="PF04073"/>
    </source>
</evidence>
<name>A0A2R3QKK5_ECTME</name>
<evidence type="ECO:0000313" key="3">
    <source>
        <dbReference type="Proteomes" id="UP000238327"/>
    </source>
</evidence>
<accession>A0A2R3QKK5</accession>
<feature type="domain" description="YbaK/aminoacyl-tRNA synthetase-associated" evidence="1">
    <location>
        <begin position="50"/>
        <end position="148"/>
    </location>
</feature>
<dbReference type="InterPro" id="IPR007214">
    <property type="entry name" value="YbaK/aa-tRNA-synth-assoc-dom"/>
</dbReference>
<organism evidence="2 3">
    <name type="scientific">Ectopseudomonas mendocina</name>
    <name type="common">Pseudomonas mendocina</name>
    <dbReference type="NCBI Taxonomy" id="300"/>
    <lineage>
        <taxon>Bacteria</taxon>
        <taxon>Pseudomonadati</taxon>
        <taxon>Pseudomonadota</taxon>
        <taxon>Gammaproteobacteria</taxon>
        <taxon>Pseudomonadales</taxon>
        <taxon>Pseudomonadaceae</taxon>
        <taxon>Ectopseudomonas</taxon>
    </lineage>
</organism>
<dbReference type="OrthoDB" id="9798587at2"/>
<sequence length="161" mass="17936">MTPLERLCQRNLDLLQSLDIAHRLVEHEPVLDYSTAHAVRQRFALRGVESKSLFLRIGEQRYAMLVSVEGARADWAHLKQLLGSRPRIASDEELTELTGCVPMCACPFGHDARISLLIDRAVLACDFLLYSPGPPQLTLEVAGAHLPRLLAALPNPQLEYS</sequence>
<dbReference type="GO" id="GO:0002161">
    <property type="term" value="F:aminoacyl-tRNA deacylase activity"/>
    <property type="evidence" value="ECO:0007669"/>
    <property type="project" value="InterPro"/>
</dbReference>
<dbReference type="AlphaFoldDB" id="A0A2R3QKK5"/>
<proteinExistence type="predicted"/>